<evidence type="ECO:0000256" key="1">
    <source>
        <dbReference type="ARBA" id="ARBA00005189"/>
    </source>
</evidence>
<dbReference type="RefSeq" id="WP_290319672.1">
    <property type="nucleotide sequence ID" value="NZ_JAUFPN010000195.1"/>
</dbReference>
<dbReference type="CDD" id="cd07989">
    <property type="entry name" value="LPLAT_AGPAT-like"/>
    <property type="match status" value="1"/>
</dbReference>
<keyword evidence="4" id="KW-0812">Transmembrane</keyword>
<evidence type="ECO:0000259" key="5">
    <source>
        <dbReference type="SMART" id="SM00563"/>
    </source>
</evidence>
<comment type="pathway">
    <text evidence="1">Lipid metabolism.</text>
</comment>
<dbReference type="EMBL" id="JAUFPN010000195">
    <property type="protein sequence ID" value="MDN3567621.1"/>
    <property type="molecule type" value="Genomic_DNA"/>
</dbReference>
<dbReference type="PANTHER" id="PTHR10434:SF40">
    <property type="entry name" value="1-ACYL-SN-GLYCEROL-3-PHOSPHATE ACYLTRANSFERASE"/>
    <property type="match status" value="1"/>
</dbReference>
<dbReference type="PANTHER" id="PTHR10434">
    <property type="entry name" value="1-ACYL-SN-GLYCEROL-3-PHOSPHATE ACYLTRANSFERASE"/>
    <property type="match status" value="1"/>
</dbReference>
<keyword evidence="3 6" id="KW-0012">Acyltransferase</keyword>
<dbReference type="Pfam" id="PF01553">
    <property type="entry name" value="Acyltransferase"/>
    <property type="match status" value="1"/>
</dbReference>
<protein>
    <submittedName>
        <fullName evidence="6">Lysophospholipid acyltransferase family protein</fullName>
    </submittedName>
</protein>
<sequence length="253" mass="27173">MLTWFRSVLFNIAFFGTTAAVAILSTPVLLAPAHWTMPPIRFWAWLVVQELRWICGIKLEVIGREHLPQSGPALIAAKHQSALDTVVWLLLVPNCAYVLKQELLRIPFYGFLVAKVGMISVDRSGGAAAMRHLLKAGRAAAAAGRQLVIFPEGTRVAPGERVPYQPGIAALAAATGLPVVPVATNSGVLWGRRAFLKRPGTIVISVLPPLPAGLPRPVLLARLESLIEAESDRLMAGQPVDNTVDDLAPRAAP</sequence>
<evidence type="ECO:0000256" key="3">
    <source>
        <dbReference type="ARBA" id="ARBA00023315"/>
    </source>
</evidence>
<keyword evidence="2" id="KW-0808">Transferase</keyword>
<evidence type="ECO:0000256" key="2">
    <source>
        <dbReference type="ARBA" id="ARBA00022679"/>
    </source>
</evidence>
<keyword evidence="4" id="KW-0472">Membrane</keyword>
<comment type="caution">
    <text evidence="6">The sequence shown here is derived from an EMBL/GenBank/DDBJ whole genome shotgun (WGS) entry which is preliminary data.</text>
</comment>
<dbReference type="SMART" id="SM00563">
    <property type="entry name" value="PlsC"/>
    <property type="match status" value="1"/>
</dbReference>
<evidence type="ECO:0000256" key="4">
    <source>
        <dbReference type="SAM" id="Phobius"/>
    </source>
</evidence>
<dbReference type="Proteomes" id="UP001529369">
    <property type="component" value="Unassembled WGS sequence"/>
</dbReference>
<dbReference type="SUPFAM" id="SSF69593">
    <property type="entry name" value="Glycerol-3-phosphate (1)-acyltransferase"/>
    <property type="match status" value="1"/>
</dbReference>
<accession>A0ABT8ACY9</accession>
<feature type="transmembrane region" description="Helical" evidence="4">
    <location>
        <begin position="12"/>
        <end position="31"/>
    </location>
</feature>
<dbReference type="GO" id="GO:0016746">
    <property type="term" value="F:acyltransferase activity"/>
    <property type="evidence" value="ECO:0007669"/>
    <property type="project" value="UniProtKB-KW"/>
</dbReference>
<dbReference type="InterPro" id="IPR002123">
    <property type="entry name" value="Plipid/glycerol_acylTrfase"/>
</dbReference>
<organism evidence="6 7">
    <name type="scientific">Paeniroseomonas aquatica</name>
    <dbReference type="NCBI Taxonomy" id="373043"/>
    <lineage>
        <taxon>Bacteria</taxon>
        <taxon>Pseudomonadati</taxon>
        <taxon>Pseudomonadota</taxon>
        <taxon>Alphaproteobacteria</taxon>
        <taxon>Acetobacterales</taxon>
        <taxon>Acetobacteraceae</taxon>
        <taxon>Paeniroseomonas</taxon>
    </lineage>
</organism>
<evidence type="ECO:0000313" key="7">
    <source>
        <dbReference type="Proteomes" id="UP001529369"/>
    </source>
</evidence>
<keyword evidence="7" id="KW-1185">Reference proteome</keyword>
<keyword evidence="4" id="KW-1133">Transmembrane helix</keyword>
<gene>
    <name evidence="6" type="ORF">QWZ14_24850</name>
</gene>
<evidence type="ECO:0000313" key="6">
    <source>
        <dbReference type="EMBL" id="MDN3567621.1"/>
    </source>
</evidence>
<name>A0ABT8ACY9_9PROT</name>
<proteinExistence type="predicted"/>
<reference evidence="7" key="1">
    <citation type="journal article" date="2019" name="Int. J. Syst. Evol. Microbiol.">
        <title>The Global Catalogue of Microorganisms (GCM) 10K type strain sequencing project: providing services to taxonomists for standard genome sequencing and annotation.</title>
        <authorList>
            <consortium name="The Broad Institute Genomics Platform"/>
            <consortium name="The Broad Institute Genome Sequencing Center for Infectious Disease"/>
            <person name="Wu L."/>
            <person name="Ma J."/>
        </authorList>
    </citation>
    <scope>NUCLEOTIDE SEQUENCE [LARGE SCALE GENOMIC DNA]</scope>
    <source>
        <strain evidence="7">CECT 7131</strain>
    </source>
</reference>
<feature type="domain" description="Phospholipid/glycerol acyltransferase" evidence="5">
    <location>
        <begin position="73"/>
        <end position="187"/>
    </location>
</feature>